<proteinExistence type="predicted"/>
<organism evidence="1 2">
    <name type="scientific">Limosilactobacillus reuteri</name>
    <name type="common">Lactobacillus reuteri</name>
    <dbReference type="NCBI Taxonomy" id="1598"/>
    <lineage>
        <taxon>Bacteria</taxon>
        <taxon>Bacillati</taxon>
        <taxon>Bacillota</taxon>
        <taxon>Bacilli</taxon>
        <taxon>Lactobacillales</taxon>
        <taxon>Lactobacillaceae</taxon>
        <taxon>Limosilactobacillus</taxon>
    </lineage>
</organism>
<dbReference type="RefSeq" id="WP_134907529.1">
    <property type="nucleotide sequence ID" value="NZ_JAJAOX010000355.1"/>
</dbReference>
<accession>A0A317GHD8</accession>
<sequence>MQKDFKVISILDNHSIAIGMSAEEADNLNIRVGSDAYIVAKEIEITDPDTHKKLGNYTFYKDHLEVSAIFENFIVATKYVKQNLSPISFGVKSELGNINAENPQYNENIDDNAIIKVGDKVIFPKG</sequence>
<evidence type="ECO:0000313" key="2">
    <source>
        <dbReference type="Proteomes" id="UP000245866"/>
    </source>
</evidence>
<name>A0A317GHD8_LIMRT</name>
<dbReference type="Proteomes" id="UP000245866">
    <property type="component" value="Unassembled WGS sequence"/>
</dbReference>
<protein>
    <submittedName>
        <fullName evidence="1">Uncharacterized protein</fullName>
    </submittedName>
</protein>
<dbReference type="AlphaFoldDB" id="A0A317GHD8"/>
<evidence type="ECO:0000313" key="1">
    <source>
        <dbReference type="EMBL" id="PWT46405.1"/>
    </source>
</evidence>
<comment type="caution">
    <text evidence="1">The sequence shown here is derived from an EMBL/GenBank/DDBJ whole genome shotgun (WGS) entry which is preliminary data.</text>
</comment>
<gene>
    <name evidence="1" type="ORF">DKZ23_06180</name>
</gene>
<dbReference type="EMBL" id="QGHS01000066">
    <property type="protein sequence ID" value="PWT46405.1"/>
    <property type="molecule type" value="Genomic_DNA"/>
</dbReference>
<reference evidence="1 2" key="1">
    <citation type="journal article" date="2018" name="Front. Microbiol.">
        <title>Comparative Genomics of the Herbivore Gut Symbiont Lactobacillus reuteri Reveals Genetic Diversity and Lifestyle Adaptation.</title>
        <authorList>
            <person name="Zhao J."/>
        </authorList>
    </citation>
    <scope>NUCLEOTIDE SEQUENCE [LARGE SCALE GENOMIC DNA]</scope>
    <source>
        <strain evidence="1 2">LR12</strain>
    </source>
</reference>